<evidence type="ECO:0000259" key="12">
    <source>
        <dbReference type="PROSITE" id="PS50972"/>
    </source>
</evidence>
<dbReference type="GO" id="GO:0046656">
    <property type="term" value="P:folic acid biosynthetic process"/>
    <property type="evidence" value="ECO:0007669"/>
    <property type="project" value="UniProtKB-KW"/>
</dbReference>
<dbReference type="SUPFAM" id="SSF51717">
    <property type="entry name" value="Dihydropteroate synthetase-like"/>
    <property type="match status" value="1"/>
</dbReference>
<feature type="domain" description="Pterin-binding" evidence="12">
    <location>
        <begin position="133"/>
        <end position="386"/>
    </location>
</feature>
<evidence type="ECO:0000256" key="2">
    <source>
        <dbReference type="ARBA" id="ARBA00001946"/>
    </source>
</evidence>
<dbReference type="PANTHER" id="PTHR20941">
    <property type="entry name" value="FOLATE SYNTHESIS PROTEINS"/>
    <property type="match status" value="1"/>
</dbReference>
<dbReference type="CDD" id="cd00739">
    <property type="entry name" value="DHPS"/>
    <property type="match status" value="1"/>
</dbReference>
<evidence type="ECO:0000256" key="7">
    <source>
        <dbReference type="ARBA" id="ARBA00022679"/>
    </source>
</evidence>
<sequence length="400" mass="45635">MILRKIDFSYLENELENVKVDRAVFNLFKEKSQILLFKIYNLDARGANILKQEFLSAGGDVAISREVASFRTEKSDAILIGTKRVYKRIIEKLSYMPYFGLKDVRMSLEKYLENTPLPIFEIRGKTFDFNSDKFVMGILNVTPDSFSDGGKFLNVEDALKHAEKMVAEGVDIIDVGGESTRPYSESVSVDEELRRVIPVIEAIRKEFPSIPISIDTYKSKVAEESINVGADIINDISGLRFDPLMIDVAKRYNVPVITMHIKGTPKDMQRNPHYDDLMKELLEYFEERINFLSSFGIDKIIIDPGIGFGKTKEHNLEILNKLHEFTIFNKPILVGLSRKSFIGFTLDNRPVDDRLYGTLASNMFSLIKGASILRVHDVLPHKDMIRMYRAIISEGKGDNR</sequence>
<dbReference type="PROSITE" id="PS00792">
    <property type="entry name" value="DHPS_1"/>
    <property type="match status" value="1"/>
</dbReference>
<dbReference type="Gene3D" id="3.20.20.20">
    <property type="entry name" value="Dihydropteroate synthase-like"/>
    <property type="match status" value="1"/>
</dbReference>
<gene>
    <name evidence="13" type="primary">folP</name>
    <name evidence="13" type="ORF">C0189_00420</name>
</gene>
<evidence type="ECO:0000313" key="13">
    <source>
        <dbReference type="EMBL" id="PMP68858.1"/>
    </source>
</evidence>
<dbReference type="InterPro" id="IPR006390">
    <property type="entry name" value="DHP_synth_dom"/>
</dbReference>
<evidence type="ECO:0000256" key="1">
    <source>
        <dbReference type="ARBA" id="ARBA00000012"/>
    </source>
</evidence>
<keyword evidence="8" id="KW-0479">Metal-binding</keyword>
<dbReference type="GO" id="GO:0004156">
    <property type="term" value="F:dihydropteroate synthase activity"/>
    <property type="evidence" value="ECO:0007669"/>
    <property type="project" value="UniProtKB-EC"/>
</dbReference>
<evidence type="ECO:0000256" key="3">
    <source>
        <dbReference type="ARBA" id="ARBA00004763"/>
    </source>
</evidence>
<dbReference type="PROSITE" id="PS50972">
    <property type="entry name" value="PTERIN_BINDING"/>
    <property type="match status" value="1"/>
</dbReference>
<reference evidence="13 14" key="1">
    <citation type="submission" date="2018-01" db="EMBL/GenBank/DDBJ databases">
        <title>Metagenomic assembled genomes from two thermal pools in the Uzon Caldera, Kamchatka, Russia.</title>
        <authorList>
            <person name="Wilkins L."/>
            <person name="Ettinger C."/>
        </authorList>
    </citation>
    <scope>NUCLEOTIDE SEQUENCE [LARGE SCALE GENOMIC DNA]</scope>
    <source>
        <strain evidence="13">ZAV-07</strain>
    </source>
</reference>
<organism evidence="13 14">
    <name type="scientific">Caldisericum exile</name>
    <dbReference type="NCBI Taxonomy" id="693075"/>
    <lineage>
        <taxon>Bacteria</taxon>
        <taxon>Pseudomonadati</taxon>
        <taxon>Caldisericota/Cryosericota group</taxon>
        <taxon>Caldisericota</taxon>
        <taxon>Caldisericia</taxon>
        <taxon>Caldisericales</taxon>
        <taxon>Caldisericaceae</taxon>
        <taxon>Caldisericum</taxon>
    </lineage>
</organism>
<protein>
    <recommendedName>
        <fullName evidence="6">Dihydropteroate synthase</fullName>
        <ecNumber evidence="5">2.5.1.15</ecNumber>
    </recommendedName>
    <alternativeName>
        <fullName evidence="11">Dihydropteroate pyrophosphorylase</fullName>
    </alternativeName>
</protein>
<dbReference type="Proteomes" id="UP000237040">
    <property type="component" value="Unassembled WGS sequence"/>
</dbReference>
<dbReference type="GO" id="GO:0046654">
    <property type="term" value="P:tetrahydrofolate biosynthetic process"/>
    <property type="evidence" value="ECO:0007669"/>
    <property type="project" value="TreeGrafter"/>
</dbReference>
<accession>A0A2J6WFY9</accession>
<dbReference type="PROSITE" id="PS00793">
    <property type="entry name" value="DHPS_2"/>
    <property type="match status" value="1"/>
</dbReference>
<evidence type="ECO:0000256" key="8">
    <source>
        <dbReference type="ARBA" id="ARBA00022723"/>
    </source>
</evidence>
<comment type="catalytic activity">
    <reaction evidence="1">
        <text>(7,8-dihydropterin-6-yl)methyl diphosphate + 4-aminobenzoate = 7,8-dihydropteroate + diphosphate</text>
        <dbReference type="Rhea" id="RHEA:19949"/>
        <dbReference type="ChEBI" id="CHEBI:17836"/>
        <dbReference type="ChEBI" id="CHEBI:17839"/>
        <dbReference type="ChEBI" id="CHEBI:33019"/>
        <dbReference type="ChEBI" id="CHEBI:72950"/>
        <dbReference type="EC" id="2.5.1.15"/>
    </reaction>
</comment>
<dbReference type="EC" id="2.5.1.15" evidence="5"/>
<dbReference type="NCBIfam" id="TIGR01496">
    <property type="entry name" value="DHPS"/>
    <property type="match status" value="1"/>
</dbReference>
<comment type="cofactor">
    <cofactor evidence="2">
        <name>Mg(2+)</name>
        <dbReference type="ChEBI" id="CHEBI:18420"/>
    </cofactor>
</comment>
<comment type="similarity">
    <text evidence="4">Belongs to the DHPS family.</text>
</comment>
<dbReference type="AlphaFoldDB" id="A0A2J6WFY9"/>
<dbReference type="GO" id="GO:0005829">
    <property type="term" value="C:cytosol"/>
    <property type="evidence" value="ECO:0007669"/>
    <property type="project" value="TreeGrafter"/>
</dbReference>
<keyword evidence="7" id="KW-0808">Transferase</keyword>
<dbReference type="GO" id="GO:0046872">
    <property type="term" value="F:metal ion binding"/>
    <property type="evidence" value="ECO:0007669"/>
    <property type="project" value="UniProtKB-KW"/>
</dbReference>
<evidence type="ECO:0000256" key="11">
    <source>
        <dbReference type="ARBA" id="ARBA00030193"/>
    </source>
</evidence>
<dbReference type="PANTHER" id="PTHR20941:SF1">
    <property type="entry name" value="FOLIC ACID SYNTHESIS PROTEIN FOL1"/>
    <property type="match status" value="1"/>
</dbReference>
<dbReference type="FunFam" id="3.20.20.20:FF:000006">
    <property type="entry name" value="Dihydropteroate synthase"/>
    <property type="match status" value="1"/>
</dbReference>
<proteinExistence type="inferred from homology"/>
<evidence type="ECO:0000256" key="5">
    <source>
        <dbReference type="ARBA" id="ARBA00012458"/>
    </source>
</evidence>
<comment type="pathway">
    <text evidence="3">Cofactor biosynthesis; tetrahydrofolate biosynthesis; 7,8-dihydrofolate from 2-amino-4-hydroxy-6-hydroxymethyl-7,8-dihydropteridine diphosphate and 4-aminobenzoate: step 1/2.</text>
</comment>
<evidence type="ECO:0000256" key="10">
    <source>
        <dbReference type="ARBA" id="ARBA00022909"/>
    </source>
</evidence>
<evidence type="ECO:0000256" key="9">
    <source>
        <dbReference type="ARBA" id="ARBA00022842"/>
    </source>
</evidence>
<keyword evidence="10" id="KW-0289">Folate biosynthesis</keyword>
<evidence type="ECO:0000313" key="14">
    <source>
        <dbReference type="Proteomes" id="UP000237040"/>
    </source>
</evidence>
<evidence type="ECO:0000256" key="6">
    <source>
        <dbReference type="ARBA" id="ARBA00016919"/>
    </source>
</evidence>
<dbReference type="InterPro" id="IPR000489">
    <property type="entry name" value="Pterin-binding_dom"/>
</dbReference>
<keyword evidence="9" id="KW-0460">Magnesium</keyword>
<dbReference type="Pfam" id="PF00809">
    <property type="entry name" value="Pterin_bind"/>
    <property type="match status" value="1"/>
</dbReference>
<dbReference type="InterPro" id="IPR011005">
    <property type="entry name" value="Dihydropteroate_synth-like_sf"/>
</dbReference>
<evidence type="ECO:0000256" key="4">
    <source>
        <dbReference type="ARBA" id="ARBA00009503"/>
    </source>
</evidence>
<dbReference type="EMBL" id="PNIL01000005">
    <property type="protein sequence ID" value="PMP68858.1"/>
    <property type="molecule type" value="Genomic_DNA"/>
</dbReference>
<dbReference type="InterPro" id="IPR045031">
    <property type="entry name" value="DHP_synth-like"/>
</dbReference>
<dbReference type="RefSeq" id="WP_424586529.1">
    <property type="nucleotide sequence ID" value="NZ_JBNAUB010000004.1"/>
</dbReference>
<comment type="caution">
    <text evidence="13">The sequence shown here is derived from an EMBL/GenBank/DDBJ whole genome shotgun (WGS) entry which is preliminary data.</text>
</comment>
<name>A0A2J6WFY9_9BACT</name>